<dbReference type="EMBL" id="BSFK01000002">
    <property type="protein sequence ID" value="GLK74858.1"/>
    <property type="molecule type" value="Genomic_DNA"/>
</dbReference>
<name>A0A9W6JG05_9HYPH</name>
<feature type="region of interest" description="Disordered" evidence="1">
    <location>
        <begin position="99"/>
        <end position="300"/>
    </location>
</feature>
<dbReference type="AlphaFoldDB" id="A0A9W6JG05"/>
<keyword evidence="4" id="KW-1185">Reference proteome</keyword>
<accession>A0A9W6JG05</accession>
<sequence>MNAMRQGQSKRLRGRNRGGGGGGGGGGGKGPNPLTRSYESNGPDVKIRGTAATIADKYVQLSRDAQSSGDPVAAENYLQHAEHYYRLLAAAQAQYQPHQTFVRADADDFSDSLDFDDEQDGAEPAPQPVAAPQGFNGGERQPRHVNGNGNGQPYAGAPRDDDQQPRRNDQQPRRNERNRERGERSGERRERGPRPDWQERGERADDANVSALPAFITGGSSQPAFVTEAPASVTETAPEPAETVAVAAAPAPETAAADAPQPEAEDASPRPRARRRRYGRYKDEAGEAAAPSDVEPSGAE</sequence>
<dbReference type="Proteomes" id="UP001143364">
    <property type="component" value="Unassembled WGS sequence"/>
</dbReference>
<feature type="compositionally biased region" description="Low complexity" evidence="1">
    <location>
        <begin position="122"/>
        <end position="133"/>
    </location>
</feature>
<reference evidence="3" key="2">
    <citation type="submission" date="2023-01" db="EMBL/GenBank/DDBJ databases">
        <authorList>
            <person name="Sun Q."/>
            <person name="Evtushenko L."/>
        </authorList>
    </citation>
    <scope>NUCLEOTIDE SEQUENCE</scope>
    <source>
        <strain evidence="3">VKM B-2555</strain>
    </source>
</reference>
<evidence type="ECO:0000313" key="3">
    <source>
        <dbReference type="EMBL" id="GLK74858.1"/>
    </source>
</evidence>
<proteinExistence type="predicted"/>
<evidence type="ECO:0000313" key="4">
    <source>
        <dbReference type="Proteomes" id="UP001143364"/>
    </source>
</evidence>
<feature type="compositionally biased region" description="Acidic residues" evidence="1">
    <location>
        <begin position="107"/>
        <end position="121"/>
    </location>
</feature>
<feature type="compositionally biased region" description="Gly residues" evidence="1">
    <location>
        <begin position="17"/>
        <end position="30"/>
    </location>
</feature>
<gene>
    <name evidence="3" type="ORF">GCM10008171_01100</name>
</gene>
<protein>
    <recommendedName>
        <fullName evidence="2">DUF4167 domain-containing protein</fullName>
    </recommendedName>
</protein>
<evidence type="ECO:0000256" key="1">
    <source>
        <dbReference type="SAM" id="MobiDB-lite"/>
    </source>
</evidence>
<feature type="domain" description="DUF4167" evidence="2">
    <location>
        <begin position="14"/>
        <end position="94"/>
    </location>
</feature>
<organism evidence="3 4">
    <name type="scientific">Methylopila jiangsuensis</name>
    <dbReference type="NCBI Taxonomy" id="586230"/>
    <lineage>
        <taxon>Bacteria</taxon>
        <taxon>Pseudomonadati</taxon>
        <taxon>Pseudomonadota</taxon>
        <taxon>Alphaproteobacteria</taxon>
        <taxon>Hyphomicrobiales</taxon>
        <taxon>Methylopilaceae</taxon>
        <taxon>Methylopila</taxon>
    </lineage>
</organism>
<feature type="region of interest" description="Disordered" evidence="1">
    <location>
        <begin position="1"/>
        <end position="44"/>
    </location>
</feature>
<dbReference type="Pfam" id="PF13763">
    <property type="entry name" value="DUF4167"/>
    <property type="match status" value="1"/>
</dbReference>
<comment type="caution">
    <text evidence="3">The sequence shown here is derived from an EMBL/GenBank/DDBJ whole genome shotgun (WGS) entry which is preliminary data.</text>
</comment>
<evidence type="ECO:0000259" key="2">
    <source>
        <dbReference type="Pfam" id="PF13763"/>
    </source>
</evidence>
<dbReference type="InterPro" id="IPR025430">
    <property type="entry name" value="DUF4167"/>
</dbReference>
<reference evidence="3" key="1">
    <citation type="journal article" date="2014" name="Int. J. Syst. Evol. Microbiol.">
        <title>Complete genome sequence of Corynebacterium casei LMG S-19264T (=DSM 44701T), isolated from a smear-ripened cheese.</title>
        <authorList>
            <consortium name="US DOE Joint Genome Institute (JGI-PGF)"/>
            <person name="Walter F."/>
            <person name="Albersmeier A."/>
            <person name="Kalinowski J."/>
            <person name="Ruckert C."/>
        </authorList>
    </citation>
    <scope>NUCLEOTIDE SEQUENCE</scope>
    <source>
        <strain evidence="3">VKM B-2555</strain>
    </source>
</reference>
<feature type="compositionally biased region" description="Low complexity" evidence="1">
    <location>
        <begin position="226"/>
        <end position="262"/>
    </location>
</feature>
<feature type="compositionally biased region" description="Basic and acidic residues" evidence="1">
    <location>
        <begin position="158"/>
        <end position="206"/>
    </location>
</feature>